<dbReference type="SMART" id="SM00065">
    <property type="entry name" value="GAF"/>
    <property type="match status" value="1"/>
</dbReference>
<keyword evidence="8" id="KW-0902">Two-component regulatory system</keyword>
<dbReference type="InterPro" id="IPR000700">
    <property type="entry name" value="PAS-assoc_C"/>
</dbReference>
<dbReference type="Gene3D" id="1.10.287.130">
    <property type="match status" value="1"/>
</dbReference>
<dbReference type="GO" id="GO:0006355">
    <property type="term" value="P:regulation of DNA-templated transcription"/>
    <property type="evidence" value="ECO:0007669"/>
    <property type="project" value="InterPro"/>
</dbReference>
<dbReference type="SUPFAM" id="SSF55785">
    <property type="entry name" value="PYP-like sensor domain (PAS domain)"/>
    <property type="match status" value="3"/>
</dbReference>
<evidence type="ECO:0000259" key="15">
    <source>
        <dbReference type="PROSITE" id="PS50113"/>
    </source>
</evidence>
<dbReference type="InterPro" id="IPR001610">
    <property type="entry name" value="PAC"/>
</dbReference>
<feature type="region of interest" description="Disordered" evidence="11">
    <location>
        <begin position="1"/>
        <end position="29"/>
    </location>
</feature>
<dbReference type="EC" id="2.7.13.3" evidence="2"/>
<dbReference type="STRING" id="1121416.SAMN02745220_03160"/>
<dbReference type="Pfam" id="PF08448">
    <property type="entry name" value="PAS_4"/>
    <property type="match status" value="1"/>
</dbReference>
<dbReference type="SMART" id="SM00448">
    <property type="entry name" value="REC"/>
    <property type="match status" value="1"/>
</dbReference>
<dbReference type="PRINTS" id="PR00344">
    <property type="entry name" value="BCTRLSENSOR"/>
</dbReference>
<feature type="domain" description="PAS" evidence="14">
    <location>
        <begin position="332"/>
        <end position="402"/>
    </location>
</feature>
<dbReference type="GO" id="GO:0000155">
    <property type="term" value="F:phosphorelay sensor kinase activity"/>
    <property type="evidence" value="ECO:0007669"/>
    <property type="project" value="InterPro"/>
</dbReference>
<sequence>MVDHSTRKTQESERKQPKGHDSSSSLAPASSYAEEINRVLFAIADAVNTTEDLNELYRTIHMVLGSVIDVTNFFIAIVDSRQQTLYFPYHVDTVDRVYPSISDFDTSTSLTGLLVKERKPLLMRTEALQRRASQNGIRGSQPLVWMGSPLFIRDEVIGVIAVQSYTDGLLYNESDLQILVAVSHHIAVAIDRKRFLDKLQKSEEQYRELVENANSIILRMDGQGRILFMNEFAQRFFGYTADEIIGRNVVGTILQATDPANTDLHAFTDYIGNLSELHKTYEFENVRRDGTHAWISWTNKPSFNAVGEVVDILCVGNDITEQKAMEQALQEKNQELERYFNLSLDLLCIATTHGHFVKVNSQWQKSLGYSEDELVGRSFLDLVHPDDIETTLNEMARLEDRKNTEYFQNRYRCKDGSYRWIEWCSRAPEGHFIYAVARDITDRKKAEKELQQSEETFRNIVHESPMGIHMYELQDNDRLIFIGANPAADKMLGVDNANFVGMTLEDAFPPLKETEIPYRYRRAALYGENWRTEQITFNDGEISGAFEVYVFQMSQGKVAVLFNDITERKQQEEEKTRLQQQLTQAQKMESVGRLAGGVAHDFNNMLGVILGHTDLALQHMEPDKPLYASLQAISKAARHSANLTKQLLAFARKQTVTPQVLDLNETVSGMLSMLRRLIGEDIELAWIPGETMGMVKIDPTQIDQILVNLCINARDAITSTGTITIKTGTAVLDKLYCSTHSGFVPGDYVLLVVNDNGCGMAQETKAQLFEPFFTTKEVGKGTGLGLATIYGIIKQNSGLIHVDSEPGQGTTFTIYLPKRTSTALPQKTSSTIAAEEQGDETVLLVEDEQMILDMTAIMLEQQGYKVLTAVTPGDAIRLARDYTGKIHLLITDVVMPEMNGKDLAKNLLSLHPNLKRLFMSGYTADVIAHHGVLDEGVHFIQKPFSMADLSKKVREVLMIDLA</sequence>
<feature type="compositionally biased region" description="Basic and acidic residues" evidence="11">
    <location>
        <begin position="1"/>
        <end position="21"/>
    </location>
</feature>
<dbReference type="InterPro" id="IPR036097">
    <property type="entry name" value="HisK_dim/P_sf"/>
</dbReference>
<evidence type="ECO:0000256" key="9">
    <source>
        <dbReference type="PROSITE-ProRule" id="PRU00169"/>
    </source>
</evidence>
<dbReference type="Pfam" id="PF13185">
    <property type="entry name" value="GAF_2"/>
    <property type="match status" value="1"/>
</dbReference>
<dbReference type="InterPro" id="IPR003594">
    <property type="entry name" value="HATPase_dom"/>
</dbReference>
<dbReference type="Gene3D" id="3.40.50.2300">
    <property type="match status" value="1"/>
</dbReference>
<dbReference type="InterPro" id="IPR004358">
    <property type="entry name" value="Sig_transdc_His_kin-like_C"/>
</dbReference>
<dbReference type="PROSITE" id="PS50110">
    <property type="entry name" value="RESPONSE_REGULATORY"/>
    <property type="match status" value="1"/>
</dbReference>
<dbReference type="Pfam" id="PF02518">
    <property type="entry name" value="HATPase_c"/>
    <property type="match status" value="1"/>
</dbReference>
<keyword evidence="6" id="KW-0418">Kinase</keyword>
<evidence type="ECO:0000256" key="5">
    <source>
        <dbReference type="ARBA" id="ARBA00022741"/>
    </source>
</evidence>
<dbReference type="PROSITE" id="PS50113">
    <property type="entry name" value="PAC"/>
    <property type="match status" value="1"/>
</dbReference>
<dbReference type="PANTHER" id="PTHR43065:SF42">
    <property type="entry name" value="TWO-COMPONENT SENSOR PPRA"/>
    <property type="match status" value="1"/>
</dbReference>
<dbReference type="CDD" id="cd00130">
    <property type="entry name" value="PAS"/>
    <property type="match status" value="2"/>
</dbReference>
<keyword evidence="3 9" id="KW-0597">Phosphoprotein</keyword>
<keyword evidence="4" id="KW-0808">Transferase</keyword>
<feature type="domain" description="Histidine kinase" evidence="12">
    <location>
        <begin position="597"/>
        <end position="820"/>
    </location>
</feature>
<comment type="catalytic activity">
    <reaction evidence="1">
        <text>ATP + protein L-histidine = ADP + protein N-phospho-L-histidine.</text>
        <dbReference type="EC" id="2.7.13.3"/>
    </reaction>
</comment>
<proteinExistence type="predicted"/>
<dbReference type="GO" id="GO:0005524">
    <property type="term" value="F:ATP binding"/>
    <property type="evidence" value="ECO:0007669"/>
    <property type="project" value="UniProtKB-KW"/>
</dbReference>
<dbReference type="Pfam" id="PF00072">
    <property type="entry name" value="Response_reg"/>
    <property type="match status" value="1"/>
</dbReference>
<reference evidence="16 17" key="1">
    <citation type="submission" date="2016-12" db="EMBL/GenBank/DDBJ databases">
        <authorList>
            <person name="Song W.-J."/>
            <person name="Kurnit D.M."/>
        </authorList>
    </citation>
    <scope>NUCLEOTIDE SEQUENCE [LARGE SCALE GENOMIC DNA]</scope>
    <source>
        <strain evidence="16 17">DSM 18488</strain>
    </source>
</reference>
<dbReference type="Gene3D" id="3.30.450.40">
    <property type="match status" value="1"/>
</dbReference>
<keyword evidence="7" id="KW-0067">ATP-binding</keyword>
<feature type="modified residue" description="4-aspartylphosphate" evidence="9">
    <location>
        <position position="892"/>
    </location>
</feature>
<evidence type="ECO:0000256" key="7">
    <source>
        <dbReference type="ARBA" id="ARBA00022840"/>
    </source>
</evidence>
<dbReference type="SMART" id="SM00387">
    <property type="entry name" value="HATPase_c"/>
    <property type="match status" value="1"/>
</dbReference>
<dbReference type="NCBIfam" id="TIGR00229">
    <property type="entry name" value="sensory_box"/>
    <property type="match status" value="3"/>
</dbReference>
<accession>A0A1M7YBE8</accession>
<dbReference type="SMART" id="SM00091">
    <property type="entry name" value="PAS"/>
    <property type="match status" value="3"/>
</dbReference>
<dbReference type="PROSITE" id="PS50112">
    <property type="entry name" value="PAS"/>
    <property type="match status" value="2"/>
</dbReference>
<feature type="domain" description="PAS" evidence="14">
    <location>
        <begin position="202"/>
        <end position="258"/>
    </location>
</feature>
<dbReference type="AlphaFoldDB" id="A0A1M7YBE8"/>
<dbReference type="SMART" id="SM00086">
    <property type="entry name" value="PAC"/>
    <property type="match status" value="2"/>
</dbReference>
<dbReference type="SUPFAM" id="SSF55874">
    <property type="entry name" value="ATPase domain of HSP90 chaperone/DNA topoisomerase II/histidine kinase"/>
    <property type="match status" value="1"/>
</dbReference>
<dbReference type="SMART" id="SM00388">
    <property type="entry name" value="HisKA"/>
    <property type="match status" value="1"/>
</dbReference>
<evidence type="ECO:0000313" key="17">
    <source>
        <dbReference type="Proteomes" id="UP000184603"/>
    </source>
</evidence>
<dbReference type="SUPFAM" id="SSF52172">
    <property type="entry name" value="CheY-like"/>
    <property type="match status" value="1"/>
</dbReference>
<dbReference type="InterPro" id="IPR013655">
    <property type="entry name" value="PAS_fold_3"/>
</dbReference>
<evidence type="ECO:0000259" key="12">
    <source>
        <dbReference type="PROSITE" id="PS50109"/>
    </source>
</evidence>
<dbReference type="InterPro" id="IPR011006">
    <property type="entry name" value="CheY-like_superfamily"/>
</dbReference>
<evidence type="ECO:0000313" key="16">
    <source>
        <dbReference type="EMBL" id="SHO49921.1"/>
    </source>
</evidence>
<evidence type="ECO:0000256" key="3">
    <source>
        <dbReference type="ARBA" id="ARBA00022553"/>
    </source>
</evidence>
<dbReference type="Proteomes" id="UP000184603">
    <property type="component" value="Unassembled WGS sequence"/>
</dbReference>
<dbReference type="SUPFAM" id="SSF55781">
    <property type="entry name" value="GAF domain-like"/>
    <property type="match status" value="1"/>
</dbReference>
<keyword evidence="10" id="KW-0175">Coiled coil</keyword>
<evidence type="ECO:0000256" key="6">
    <source>
        <dbReference type="ARBA" id="ARBA00022777"/>
    </source>
</evidence>
<gene>
    <name evidence="16" type="ORF">SAMN02745220_03160</name>
</gene>
<dbReference type="RefSeq" id="WP_084554050.1">
    <property type="nucleotide sequence ID" value="NZ_FRFE01000016.1"/>
</dbReference>
<dbReference type="EMBL" id="FRFE01000016">
    <property type="protein sequence ID" value="SHO49921.1"/>
    <property type="molecule type" value="Genomic_DNA"/>
</dbReference>
<feature type="coiled-coil region" evidence="10">
    <location>
        <begin position="436"/>
        <end position="463"/>
    </location>
</feature>
<evidence type="ECO:0000256" key="1">
    <source>
        <dbReference type="ARBA" id="ARBA00000085"/>
    </source>
</evidence>
<evidence type="ECO:0000256" key="4">
    <source>
        <dbReference type="ARBA" id="ARBA00022679"/>
    </source>
</evidence>
<dbReference type="InterPro" id="IPR035965">
    <property type="entry name" value="PAS-like_dom_sf"/>
</dbReference>
<dbReference type="CDD" id="cd00082">
    <property type="entry name" value="HisKA"/>
    <property type="match status" value="1"/>
</dbReference>
<evidence type="ECO:0000256" key="11">
    <source>
        <dbReference type="SAM" id="MobiDB-lite"/>
    </source>
</evidence>
<feature type="domain" description="Response regulatory" evidence="13">
    <location>
        <begin position="841"/>
        <end position="957"/>
    </location>
</feature>
<evidence type="ECO:0000256" key="2">
    <source>
        <dbReference type="ARBA" id="ARBA00012438"/>
    </source>
</evidence>
<dbReference type="InterPro" id="IPR000014">
    <property type="entry name" value="PAS"/>
</dbReference>
<dbReference type="InterPro" id="IPR013767">
    <property type="entry name" value="PAS_fold"/>
</dbReference>
<dbReference type="Pfam" id="PF08447">
    <property type="entry name" value="PAS_3"/>
    <property type="match status" value="1"/>
</dbReference>
<evidence type="ECO:0000256" key="8">
    <source>
        <dbReference type="ARBA" id="ARBA00023012"/>
    </source>
</evidence>
<dbReference type="Gene3D" id="3.30.450.20">
    <property type="entry name" value="PAS domain"/>
    <property type="match status" value="3"/>
</dbReference>
<keyword evidence="17" id="KW-1185">Reference proteome</keyword>
<evidence type="ECO:0000256" key="10">
    <source>
        <dbReference type="SAM" id="Coils"/>
    </source>
</evidence>
<protein>
    <recommendedName>
        <fullName evidence="2">histidine kinase</fullName>
        <ecNumber evidence="2">2.7.13.3</ecNumber>
    </recommendedName>
</protein>
<dbReference type="OrthoDB" id="9806821at2"/>
<dbReference type="InterPro" id="IPR003018">
    <property type="entry name" value="GAF"/>
</dbReference>
<dbReference type="PANTHER" id="PTHR43065">
    <property type="entry name" value="SENSOR HISTIDINE KINASE"/>
    <property type="match status" value="1"/>
</dbReference>
<organism evidence="16 17">
    <name type="scientific">Desulfopila aestuarii DSM 18488</name>
    <dbReference type="NCBI Taxonomy" id="1121416"/>
    <lineage>
        <taxon>Bacteria</taxon>
        <taxon>Pseudomonadati</taxon>
        <taxon>Thermodesulfobacteriota</taxon>
        <taxon>Desulfobulbia</taxon>
        <taxon>Desulfobulbales</taxon>
        <taxon>Desulfocapsaceae</taxon>
        <taxon>Desulfopila</taxon>
    </lineage>
</organism>
<feature type="domain" description="PAC" evidence="15">
    <location>
        <begin position="279"/>
        <end position="331"/>
    </location>
</feature>
<evidence type="ECO:0000259" key="14">
    <source>
        <dbReference type="PROSITE" id="PS50112"/>
    </source>
</evidence>
<feature type="coiled-coil region" evidence="10">
    <location>
        <begin position="192"/>
        <end position="219"/>
    </location>
</feature>
<dbReference type="PROSITE" id="PS50109">
    <property type="entry name" value="HIS_KIN"/>
    <property type="match status" value="1"/>
</dbReference>
<dbReference type="InterPro" id="IPR029016">
    <property type="entry name" value="GAF-like_dom_sf"/>
</dbReference>
<dbReference type="Pfam" id="PF00989">
    <property type="entry name" value="PAS"/>
    <property type="match status" value="1"/>
</dbReference>
<keyword evidence="5" id="KW-0547">Nucleotide-binding</keyword>
<dbReference type="Gene3D" id="3.30.565.10">
    <property type="entry name" value="Histidine kinase-like ATPase, C-terminal domain"/>
    <property type="match status" value="1"/>
</dbReference>
<evidence type="ECO:0000259" key="13">
    <source>
        <dbReference type="PROSITE" id="PS50110"/>
    </source>
</evidence>
<dbReference type="InterPro" id="IPR036890">
    <property type="entry name" value="HATPase_C_sf"/>
</dbReference>
<dbReference type="SUPFAM" id="SSF47384">
    <property type="entry name" value="Homodimeric domain of signal transducing histidine kinase"/>
    <property type="match status" value="1"/>
</dbReference>
<dbReference type="InterPro" id="IPR003661">
    <property type="entry name" value="HisK_dim/P_dom"/>
</dbReference>
<dbReference type="InterPro" id="IPR013656">
    <property type="entry name" value="PAS_4"/>
</dbReference>
<dbReference type="InterPro" id="IPR005467">
    <property type="entry name" value="His_kinase_dom"/>
</dbReference>
<name>A0A1M7YBE8_9BACT</name>
<dbReference type="InterPro" id="IPR001789">
    <property type="entry name" value="Sig_transdc_resp-reg_receiver"/>
</dbReference>